<dbReference type="AlphaFoldDB" id="N0BF30"/>
<keyword evidence="5 8" id="KW-0472">Membrane</keyword>
<dbReference type="RefSeq" id="WP_015591226.1">
    <property type="nucleotide sequence ID" value="NC_021169.1"/>
</dbReference>
<sequence>MLDIFIVGIGGFIGAILRYILAGLIQDNLEFPLGTLSVNVIGSFLISLVMHLSELEGLFSAETRLFLTVGVIASFTTMSTFSYELFKLFEEKETFLMIMYLLGNILVSFFAVYLGRITVLVVWRR</sequence>
<evidence type="ECO:0000256" key="2">
    <source>
        <dbReference type="ARBA" id="ARBA00022475"/>
    </source>
</evidence>
<dbReference type="InterPro" id="IPR003691">
    <property type="entry name" value="FluC"/>
</dbReference>
<dbReference type="EMBL" id="CP005290">
    <property type="protein sequence ID" value="AGK61628.1"/>
    <property type="molecule type" value="Genomic_DNA"/>
</dbReference>
<dbReference type="PANTHER" id="PTHR28259:SF1">
    <property type="entry name" value="FLUORIDE EXPORT PROTEIN 1-RELATED"/>
    <property type="match status" value="1"/>
</dbReference>
<evidence type="ECO:0000256" key="4">
    <source>
        <dbReference type="ARBA" id="ARBA00022989"/>
    </source>
</evidence>
<keyword evidence="2 8" id="KW-1003">Cell membrane</keyword>
<gene>
    <name evidence="8" type="primary">fluC</name>
    <name evidence="8" type="synonym">crcB</name>
    <name evidence="9" type="ORF">Asulf_01654</name>
</gene>
<dbReference type="GO" id="GO:0062054">
    <property type="term" value="F:fluoride channel activity"/>
    <property type="evidence" value="ECO:0007669"/>
    <property type="project" value="UniProtKB-UniRule"/>
</dbReference>
<keyword evidence="8" id="KW-0407">Ion channel</keyword>
<dbReference type="eggNOG" id="arCOG04701">
    <property type="taxonomic scope" value="Archaea"/>
</dbReference>
<accession>N0BF30</accession>
<evidence type="ECO:0000256" key="1">
    <source>
        <dbReference type="ARBA" id="ARBA00004651"/>
    </source>
</evidence>
<dbReference type="HOGENOM" id="CLU_114342_3_2_2"/>
<dbReference type="NCBIfam" id="TIGR00494">
    <property type="entry name" value="crcB"/>
    <property type="match status" value="1"/>
</dbReference>
<dbReference type="PANTHER" id="PTHR28259">
    <property type="entry name" value="FLUORIDE EXPORT PROTEIN 1-RELATED"/>
    <property type="match status" value="1"/>
</dbReference>
<dbReference type="GeneID" id="15393289"/>
<comment type="subcellular location">
    <subcellularLocation>
        <location evidence="1 8">Cell membrane</location>
        <topology evidence="1 8">Multi-pass membrane protein</topology>
    </subcellularLocation>
</comment>
<feature type="transmembrane region" description="Helical" evidence="8">
    <location>
        <begin position="31"/>
        <end position="53"/>
    </location>
</feature>
<name>N0BF30_9EURY</name>
<organism evidence="9 10">
    <name type="scientific">Archaeoglobus sulfaticallidus PM70-1</name>
    <dbReference type="NCBI Taxonomy" id="387631"/>
    <lineage>
        <taxon>Archaea</taxon>
        <taxon>Methanobacteriati</taxon>
        <taxon>Methanobacteriota</taxon>
        <taxon>Archaeoglobi</taxon>
        <taxon>Archaeoglobales</taxon>
        <taxon>Archaeoglobaceae</taxon>
        <taxon>Archaeoglobus</taxon>
    </lineage>
</organism>
<dbReference type="Pfam" id="PF02537">
    <property type="entry name" value="CRCB"/>
    <property type="match status" value="1"/>
</dbReference>
<protein>
    <recommendedName>
        <fullName evidence="8">Fluoride-specific ion channel FluC</fullName>
    </recommendedName>
</protein>
<dbReference type="STRING" id="387631.Asulf_01654"/>
<keyword evidence="4 8" id="KW-1133">Transmembrane helix</keyword>
<evidence type="ECO:0000256" key="7">
    <source>
        <dbReference type="ARBA" id="ARBA00035585"/>
    </source>
</evidence>
<keyword evidence="8" id="KW-0813">Transport</keyword>
<comment type="catalytic activity">
    <reaction evidence="7">
        <text>fluoride(in) = fluoride(out)</text>
        <dbReference type="Rhea" id="RHEA:76159"/>
        <dbReference type="ChEBI" id="CHEBI:17051"/>
    </reaction>
    <physiologicalReaction direction="left-to-right" evidence="7">
        <dbReference type="Rhea" id="RHEA:76160"/>
    </physiologicalReaction>
</comment>
<dbReference type="HAMAP" id="MF_00454">
    <property type="entry name" value="FluC"/>
    <property type="match status" value="1"/>
</dbReference>
<evidence type="ECO:0000256" key="5">
    <source>
        <dbReference type="ARBA" id="ARBA00023136"/>
    </source>
</evidence>
<dbReference type="GO" id="GO:0005886">
    <property type="term" value="C:plasma membrane"/>
    <property type="evidence" value="ECO:0007669"/>
    <property type="project" value="UniProtKB-SubCell"/>
</dbReference>
<evidence type="ECO:0000256" key="6">
    <source>
        <dbReference type="ARBA" id="ARBA00035120"/>
    </source>
</evidence>
<keyword evidence="10" id="KW-1185">Reference proteome</keyword>
<dbReference type="OrthoDB" id="253428at2157"/>
<feature type="transmembrane region" description="Helical" evidence="8">
    <location>
        <begin position="65"/>
        <end position="86"/>
    </location>
</feature>
<evidence type="ECO:0000313" key="10">
    <source>
        <dbReference type="Proteomes" id="UP000013307"/>
    </source>
</evidence>
<comment type="caution">
    <text evidence="8">Lacks conserved residue(s) required for the propagation of feature annotation.</text>
</comment>
<dbReference type="Proteomes" id="UP000013307">
    <property type="component" value="Chromosome"/>
</dbReference>
<comment type="similarity">
    <text evidence="6 8">Belongs to the fluoride channel Fluc/FEX (TC 1.A.43) family.</text>
</comment>
<dbReference type="GO" id="GO:0140114">
    <property type="term" value="P:cellular detoxification of fluoride"/>
    <property type="evidence" value="ECO:0007669"/>
    <property type="project" value="UniProtKB-UniRule"/>
</dbReference>
<evidence type="ECO:0000256" key="8">
    <source>
        <dbReference type="HAMAP-Rule" id="MF_00454"/>
    </source>
</evidence>
<feature type="transmembrane region" description="Helical" evidence="8">
    <location>
        <begin position="98"/>
        <end position="123"/>
    </location>
</feature>
<feature type="transmembrane region" description="Helical" evidence="8">
    <location>
        <begin position="5"/>
        <end position="25"/>
    </location>
</feature>
<proteinExistence type="inferred from homology"/>
<keyword evidence="3 8" id="KW-0812">Transmembrane</keyword>
<keyword evidence="8" id="KW-0406">Ion transport</keyword>
<dbReference type="KEGG" id="ast:Asulf_01654"/>
<evidence type="ECO:0000256" key="3">
    <source>
        <dbReference type="ARBA" id="ARBA00022692"/>
    </source>
</evidence>
<comment type="function">
    <text evidence="8">Fluoride-specific ion channel. Important for reducing fluoride concentration in the cell, thus reducing its toxicity.</text>
</comment>
<reference evidence="9 10" key="1">
    <citation type="journal article" date="2013" name="Genome Announc.">
        <title>Complete Genome Sequence of the Thermophilic and Facultatively Chemolithoautotrophic Sulfate Reducer Archaeoglobus sulfaticallidus Strain PM70-1T.</title>
        <authorList>
            <person name="Stokke R."/>
            <person name="Hocking W.P."/>
            <person name="Steinsbu B.O."/>
            <person name="Steen I.H."/>
        </authorList>
    </citation>
    <scope>NUCLEOTIDE SEQUENCE [LARGE SCALE GENOMIC DNA]</scope>
    <source>
        <strain evidence="9">PM70-1</strain>
    </source>
</reference>
<evidence type="ECO:0000313" key="9">
    <source>
        <dbReference type="EMBL" id="AGK61628.1"/>
    </source>
</evidence>